<evidence type="ECO:0000313" key="1">
    <source>
        <dbReference type="EMBL" id="EDR12619.1"/>
    </source>
</evidence>
<proteinExistence type="predicted"/>
<sequence>MLLKFDKEVHQYILAFRVPFRLAHTGALAPLEHIPPTQDYSMDFEKIGIRSSNEQDSDRIVNILQIP</sequence>
<dbReference type="RefSeq" id="XP_001876883.1">
    <property type="nucleotide sequence ID" value="XM_001876848.1"/>
</dbReference>
<gene>
    <name evidence="1" type="ORF">LACBIDRAFT_311212</name>
</gene>
<protein>
    <submittedName>
        <fullName evidence="1">Predicted protein</fullName>
    </submittedName>
</protein>
<dbReference type="EMBL" id="DS547094">
    <property type="protein sequence ID" value="EDR12619.1"/>
    <property type="molecule type" value="Genomic_DNA"/>
</dbReference>
<organism evidence="2">
    <name type="scientific">Laccaria bicolor (strain S238N-H82 / ATCC MYA-4686)</name>
    <name type="common">Bicoloured deceiver</name>
    <name type="synonym">Laccaria laccata var. bicolor</name>
    <dbReference type="NCBI Taxonomy" id="486041"/>
    <lineage>
        <taxon>Eukaryota</taxon>
        <taxon>Fungi</taxon>
        <taxon>Dikarya</taxon>
        <taxon>Basidiomycota</taxon>
        <taxon>Agaricomycotina</taxon>
        <taxon>Agaricomycetes</taxon>
        <taxon>Agaricomycetidae</taxon>
        <taxon>Agaricales</taxon>
        <taxon>Agaricineae</taxon>
        <taxon>Hydnangiaceae</taxon>
        <taxon>Laccaria</taxon>
    </lineage>
</organism>
<dbReference type="KEGG" id="lbc:LACBIDRAFT_311212"/>
<dbReference type="InParanoid" id="B0CZG7"/>
<name>B0CZG7_LACBS</name>
<dbReference type="Proteomes" id="UP000001194">
    <property type="component" value="Unassembled WGS sequence"/>
</dbReference>
<dbReference type="HOGENOM" id="CLU_2812817_0_0_1"/>
<accession>B0CZG7</accession>
<keyword evidence="2" id="KW-1185">Reference proteome</keyword>
<evidence type="ECO:0000313" key="2">
    <source>
        <dbReference type="Proteomes" id="UP000001194"/>
    </source>
</evidence>
<dbReference type="GeneID" id="6072195"/>
<dbReference type="AlphaFoldDB" id="B0CZG7"/>
<reference evidence="1 2" key="1">
    <citation type="journal article" date="2008" name="Nature">
        <title>The genome of Laccaria bicolor provides insights into mycorrhizal symbiosis.</title>
        <authorList>
            <person name="Martin F."/>
            <person name="Aerts A."/>
            <person name="Ahren D."/>
            <person name="Brun A."/>
            <person name="Danchin E.G.J."/>
            <person name="Duchaussoy F."/>
            <person name="Gibon J."/>
            <person name="Kohler A."/>
            <person name="Lindquist E."/>
            <person name="Pereda V."/>
            <person name="Salamov A."/>
            <person name="Shapiro H.J."/>
            <person name="Wuyts J."/>
            <person name="Blaudez D."/>
            <person name="Buee M."/>
            <person name="Brokstein P."/>
            <person name="Canbaeck B."/>
            <person name="Cohen D."/>
            <person name="Courty P.E."/>
            <person name="Coutinho P.M."/>
            <person name="Delaruelle C."/>
            <person name="Detter J.C."/>
            <person name="Deveau A."/>
            <person name="DiFazio S."/>
            <person name="Duplessis S."/>
            <person name="Fraissinet-Tachet L."/>
            <person name="Lucic E."/>
            <person name="Frey-Klett P."/>
            <person name="Fourrey C."/>
            <person name="Feussner I."/>
            <person name="Gay G."/>
            <person name="Grimwood J."/>
            <person name="Hoegger P.J."/>
            <person name="Jain P."/>
            <person name="Kilaru S."/>
            <person name="Labbe J."/>
            <person name="Lin Y.C."/>
            <person name="Legue V."/>
            <person name="Le Tacon F."/>
            <person name="Marmeisse R."/>
            <person name="Melayah D."/>
            <person name="Montanini B."/>
            <person name="Muratet M."/>
            <person name="Nehls U."/>
            <person name="Niculita-Hirzel H."/>
            <person name="Oudot-Le Secq M.P."/>
            <person name="Peter M."/>
            <person name="Quesneville H."/>
            <person name="Rajashekar B."/>
            <person name="Reich M."/>
            <person name="Rouhier N."/>
            <person name="Schmutz J."/>
            <person name="Yin T."/>
            <person name="Chalot M."/>
            <person name="Henrissat B."/>
            <person name="Kuees U."/>
            <person name="Lucas S."/>
            <person name="Van de Peer Y."/>
            <person name="Podila G.K."/>
            <person name="Polle A."/>
            <person name="Pukkila P.J."/>
            <person name="Richardson P.M."/>
            <person name="Rouze P."/>
            <person name="Sanders I.R."/>
            <person name="Stajich J.E."/>
            <person name="Tunlid A."/>
            <person name="Tuskan G."/>
            <person name="Grigoriev I.V."/>
        </authorList>
    </citation>
    <scope>NUCLEOTIDE SEQUENCE [LARGE SCALE GENOMIC DNA]</scope>
    <source>
        <strain evidence="2">S238N-H82 / ATCC MYA-4686</strain>
    </source>
</reference>